<gene>
    <name evidence="6" type="ORF">BAQU_0898</name>
</gene>
<accession>A0A261G732</accession>
<evidence type="ECO:0000313" key="7">
    <source>
        <dbReference type="Proteomes" id="UP000216451"/>
    </source>
</evidence>
<comment type="caution">
    <text evidence="6">The sequence shown here is derived from an EMBL/GenBank/DDBJ whole genome shotgun (WGS) entry which is preliminary data.</text>
</comment>
<evidence type="ECO:0000256" key="4">
    <source>
        <dbReference type="ARBA" id="ARBA00022723"/>
    </source>
</evidence>
<proteinExistence type="inferred from homology"/>
<feature type="binding site" evidence="5">
    <location>
        <position position="91"/>
    </location>
    <ligand>
        <name>a divalent metal cation</name>
        <dbReference type="ChEBI" id="CHEBI:60240"/>
        <label>1</label>
    </ligand>
</feature>
<dbReference type="GO" id="GO:0005737">
    <property type="term" value="C:cytoplasm"/>
    <property type="evidence" value="ECO:0007669"/>
    <property type="project" value="TreeGrafter"/>
</dbReference>
<evidence type="ECO:0000256" key="1">
    <source>
        <dbReference type="ARBA" id="ARBA00006964"/>
    </source>
</evidence>
<organism evidence="6 7">
    <name type="scientific">Bifidobacterium aquikefiri</name>
    <dbReference type="NCBI Taxonomy" id="1653207"/>
    <lineage>
        <taxon>Bacteria</taxon>
        <taxon>Bacillati</taxon>
        <taxon>Actinomycetota</taxon>
        <taxon>Actinomycetes</taxon>
        <taxon>Bifidobacteriales</taxon>
        <taxon>Bifidobacteriaceae</taxon>
        <taxon>Bifidobacterium</taxon>
    </lineage>
</organism>
<dbReference type="RefSeq" id="WP_094693157.1">
    <property type="nucleotide sequence ID" value="NZ_JBDNSG010000001.1"/>
</dbReference>
<dbReference type="Proteomes" id="UP000216451">
    <property type="component" value="Unassembled WGS sequence"/>
</dbReference>
<dbReference type="OrthoDB" id="9795763at2"/>
<keyword evidence="4 5" id="KW-0479">Metal-binding</keyword>
<evidence type="ECO:0000313" key="6">
    <source>
        <dbReference type="EMBL" id="OZG66826.1"/>
    </source>
</evidence>
<dbReference type="GeneID" id="98295565"/>
<dbReference type="InterPro" id="IPR036069">
    <property type="entry name" value="DUF34/NIF3_sf"/>
</dbReference>
<feature type="binding site" evidence="5">
    <location>
        <position position="90"/>
    </location>
    <ligand>
        <name>a divalent metal cation</name>
        <dbReference type="ChEBI" id="CHEBI:60240"/>
        <label>1</label>
    </ligand>
</feature>
<comment type="subunit">
    <text evidence="2">Homohexamer.</text>
</comment>
<dbReference type="InterPro" id="IPR002678">
    <property type="entry name" value="DUF34/NIF3"/>
</dbReference>
<dbReference type="PANTHER" id="PTHR13799:SF14">
    <property type="entry name" value="GTP CYCLOHYDROLASE 1 TYPE 2 HOMOLOG"/>
    <property type="match status" value="1"/>
</dbReference>
<comment type="similarity">
    <text evidence="1">Belongs to the GTP cyclohydrolase I type 2/NIF3 family.</text>
</comment>
<evidence type="ECO:0000256" key="5">
    <source>
        <dbReference type="PIRSR" id="PIRSR602678-1"/>
    </source>
</evidence>
<dbReference type="NCBIfam" id="TIGR00486">
    <property type="entry name" value="YbgI_SA1388"/>
    <property type="match status" value="1"/>
</dbReference>
<dbReference type="PANTHER" id="PTHR13799">
    <property type="entry name" value="NGG1 INTERACTING FACTOR 3"/>
    <property type="match status" value="1"/>
</dbReference>
<dbReference type="GO" id="GO:0046872">
    <property type="term" value="F:metal ion binding"/>
    <property type="evidence" value="ECO:0007669"/>
    <property type="project" value="UniProtKB-KW"/>
</dbReference>
<sequence length="320" mass="35301">MNHAGPDTDHVRKQTLGFSQQSNEEQPILSQVVEILESLYPLEYAESWDAPGLIVGDLSRRISRVMFAVDPTIDVVDEAIRHHADVLITHHPLLFRAVHEVSGLGFRGGIINALVRNNCALWVGHTNADVAYRGVAHSAADAFGLVNQHPLVPSDTQQHGHDIGLGRVGTLSKPQTLRNFATAIAHKLPKTNAGVLVCGELDAMVHTVAILPGSGDSCFDEVRSSDVDVYVTSDLRHHPVTDAYQQSRYEFMLKSSGYIPGGEHHTAPFPAFINTPHSAIEHLWLERAAVDLQEALKRHHQRSITIYTSTLNTDPWNLRL</sequence>
<dbReference type="Pfam" id="PF01784">
    <property type="entry name" value="DUF34_NIF3"/>
    <property type="match status" value="1"/>
</dbReference>
<dbReference type="SUPFAM" id="SSF102705">
    <property type="entry name" value="NIF3 (NGG1p interacting factor 3)-like"/>
    <property type="match status" value="1"/>
</dbReference>
<dbReference type="AlphaFoldDB" id="A0A261G732"/>
<name>A0A261G732_9BIFI</name>
<dbReference type="Gene3D" id="3.40.1390.30">
    <property type="entry name" value="NIF3 (NGG1p interacting factor 3)-like"/>
    <property type="match status" value="2"/>
</dbReference>
<reference evidence="6 7" key="1">
    <citation type="journal article" date="2017" name="BMC Genomics">
        <title>Comparative genomic and phylogenomic analyses of the Bifidobacteriaceae family.</title>
        <authorList>
            <person name="Lugli G.A."/>
            <person name="Milani C."/>
            <person name="Turroni F."/>
            <person name="Duranti S."/>
            <person name="Mancabelli L."/>
            <person name="Mangifesta M."/>
            <person name="Ferrario C."/>
            <person name="Modesto M."/>
            <person name="Mattarelli P."/>
            <person name="Jiri K."/>
            <person name="van Sinderen D."/>
            <person name="Ventura M."/>
        </authorList>
    </citation>
    <scope>NUCLEOTIDE SEQUENCE [LARGE SCALE GENOMIC DNA]</scope>
    <source>
        <strain evidence="6 7">LMG 28769</strain>
    </source>
</reference>
<feature type="binding site" evidence="5">
    <location>
        <position position="129"/>
    </location>
    <ligand>
        <name>a divalent metal cation</name>
        <dbReference type="ChEBI" id="CHEBI:60240"/>
        <label>1</label>
    </ligand>
</feature>
<protein>
    <recommendedName>
        <fullName evidence="3">GTP cyclohydrolase 1 type 2 homolog</fullName>
    </recommendedName>
</protein>
<dbReference type="EMBL" id="MWXA01000005">
    <property type="protein sequence ID" value="OZG66826.1"/>
    <property type="molecule type" value="Genomic_DNA"/>
</dbReference>
<evidence type="ECO:0000256" key="2">
    <source>
        <dbReference type="ARBA" id="ARBA00011643"/>
    </source>
</evidence>
<evidence type="ECO:0000256" key="3">
    <source>
        <dbReference type="ARBA" id="ARBA00022112"/>
    </source>
</evidence>
<keyword evidence="7" id="KW-1185">Reference proteome</keyword>
<feature type="binding site" evidence="5">
    <location>
        <position position="281"/>
    </location>
    <ligand>
        <name>a divalent metal cation</name>
        <dbReference type="ChEBI" id="CHEBI:60240"/>
        <label>1</label>
    </ligand>
</feature>
<feature type="binding site" evidence="5">
    <location>
        <position position="277"/>
    </location>
    <ligand>
        <name>a divalent metal cation</name>
        <dbReference type="ChEBI" id="CHEBI:60240"/>
        <label>1</label>
    </ligand>
</feature>
<dbReference type="FunFam" id="3.40.1390.30:FF:000001">
    <property type="entry name" value="GTP cyclohydrolase 1 type 2"/>
    <property type="match status" value="1"/>
</dbReference>